<dbReference type="AlphaFoldDB" id="A0A3P7DUV7"/>
<protein>
    <recommendedName>
        <fullName evidence="8">Prolylcarboxypeptidase</fullName>
    </recommendedName>
</protein>
<keyword evidence="3" id="KW-0732">Signal</keyword>
<dbReference type="Proteomes" id="UP000270924">
    <property type="component" value="Unassembled WGS sequence"/>
</dbReference>
<accession>A0A3P7DUV7</accession>
<feature type="non-terminal residue" evidence="6">
    <location>
        <position position="364"/>
    </location>
</feature>
<evidence type="ECO:0000313" key="6">
    <source>
        <dbReference type="EMBL" id="VDM13841.1"/>
    </source>
</evidence>
<dbReference type="EMBL" id="UYWW01004954">
    <property type="protein sequence ID" value="VDM13841.1"/>
    <property type="molecule type" value="Genomic_DNA"/>
</dbReference>
<evidence type="ECO:0000256" key="4">
    <source>
        <dbReference type="ARBA" id="ARBA00022801"/>
    </source>
</evidence>
<evidence type="ECO:0008006" key="8">
    <source>
        <dbReference type="Google" id="ProtNLM"/>
    </source>
</evidence>
<evidence type="ECO:0000313" key="7">
    <source>
        <dbReference type="Proteomes" id="UP000270924"/>
    </source>
</evidence>
<gene>
    <name evidence="6" type="ORF">WBA_LOCUS7227</name>
</gene>
<dbReference type="InParanoid" id="A0A3P7DUV7"/>
<dbReference type="InterPro" id="IPR029058">
    <property type="entry name" value="AB_hydrolase_fold"/>
</dbReference>
<dbReference type="Pfam" id="PF05577">
    <property type="entry name" value="Peptidase_S28"/>
    <property type="match status" value="1"/>
</dbReference>
<evidence type="ECO:0000256" key="3">
    <source>
        <dbReference type="ARBA" id="ARBA00022729"/>
    </source>
</evidence>
<comment type="similarity">
    <text evidence="1">Belongs to the peptidase S28 family.</text>
</comment>
<proteinExistence type="inferred from homology"/>
<evidence type="ECO:0000256" key="2">
    <source>
        <dbReference type="ARBA" id="ARBA00022670"/>
    </source>
</evidence>
<keyword evidence="2" id="KW-0645">Protease</keyword>
<keyword evidence="4" id="KW-0378">Hydrolase</keyword>
<dbReference type="InterPro" id="IPR008758">
    <property type="entry name" value="Peptidase_S28"/>
</dbReference>
<dbReference type="GO" id="GO:0006508">
    <property type="term" value="P:proteolysis"/>
    <property type="evidence" value="ECO:0007669"/>
    <property type="project" value="UniProtKB-KW"/>
</dbReference>
<evidence type="ECO:0000256" key="5">
    <source>
        <dbReference type="ARBA" id="ARBA00023180"/>
    </source>
</evidence>
<dbReference type="OrthoDB" id="1735038at2759"/>
<keyword evidence="7" id="KW-1185">Reference proteome</keyword>
<keyword evidence="5" id="KW-0325">Glycoprotein</keyword>
<name>A0A3P7DUV7_WUCBA</name>
<reference evidence="6 7" key="1">
    <citation type="submission" date="2018-11" db="EMBL/GenBank/DDBJ databases">
        <authorList>
            <consortium name="Pathogen Informatics"/>
        </authorList>
    </citation>
    <scope>NUCLEOTIDE SEQUENCE [LARGE SCALE GENOMIC DNA]</scope>
</reference>
<dbReference type="GO" id="GO:0070008">
    <property type="term" value="F:serine-type exopeptidase activity"/>
    <property type="evidence" value="ECO:0007669"/>
    <property type="project" value="InterPro"/>
</dbReference>
<dbReference type="GO" id="GO:0008239">
    <property type="term" value="F:dipeptidyl-peptidase activity"/>
    <property type="evidence" value="ECO:0007669"/>
    <property type="project" value="TreeGrafter"/>
</dbReference>
<evidence type="ECO:0000256" key="1">
    <source>
        <dbReference type="ARBA" id="ARBA00011079"/>
    </source>
</evidence>
<dbReference type="Gene3D" id="3.40.50.1820">
    <property type="entry name" value="alpha/beta hydrolase"/>
    <property type="match status" value="1"/>
</dbReference>
<dbReference type="PANTHER" id="PTHR11010:SF34">
    <property type="entry name" value="SERINE PROTEASE F56F10.1-RELATED"/>
    <property type="match status" value="1"/>
</dbReference>
<dbReference type="PANTHER" id="PTHR11010">
    <property type="entry name" value="PROTEASE S28 PRO-X CARBOXYPEPTIDASE-RELATED"/>
    <property type="match status" value="1"/>
</dbReference>
<organism evidence="6 7">
    <name type="scientific">Wuchereria bancrofti</name>
    <dbReference type="NCBI Taxonomy" id="6293"/>
    <lineage>
        <taxon>Eukaryota</taxon>
        <taxon>Metazoa</taxon>
        <taxon>Ecdysozoa</taxon>
        <taxon>Nematoda</taxon>
        <taxon>Chromadorea</taxon>
        <taxon>Rhabditida</taxon>
        <taxon>Spirurina</taxon>
        <taxon>Spiruromorpha</taxon>
        <taxon>Filarioidea</taxon>
        <taxon>Onchocercidae</taxon>
        <taxon>Wuchereria</taxon>
    </lineage>
</organism>
<dbReference type="SUPFAM" id="SSF53474">
    <property type="entry name" value="alpha/beta-Hydrolases"/>
    <property type="match status" value="1"/>
</dbReference>
<sequence length="364" mass="42111">MQLKISTDQILATREMILNEITKKIFSLLLLLLSYNNTNISGMIIRKSSLPIIKYDRFYQKEIDNILMSQNYSIVLNKLMNKNSTIATNILQMQSEALKNTYQEIKTDWITQRIDNFNPNDKREFEQRYMSNLEFYNNSGLAFLKIGGEKEISKSRIGNTMNPFQIWAKKYGAACFYLEHRFFGASQPFEDHSMESYKYLTVNQALADIKNFIVQMNEMFFLDIEKPRWILFGGSYGGALAAWFREMNEELTIAAIVSSAVVQAEVDYYDYTKNLEYVLKEENAPCAETIRLSIKALIEKTYTVDGRAELGKVFNMCEPFTEPPIAKDIQFFLANILYTFGGYIQYAGGCRLPDVSYFCDLITD</sequence>